<name>A0A6A3J2E7_9STRA</name>
<protein>
    <submittedName>
        <fullName evidence="1">Uncharacterized protein</fullName>
    </submittedName>
</protein>
<comment type="caution">
    <text evidence="1">The sequence shown here is derived from an EMBL/GenBank/DDBJ whole genome shotgun (WGS) entry which is preliminary data.</text>
</comment>
<evidence type="ECO:0000313" key="1">
    <source>
        <dbReference type="EMBL" id="KAE8986434.1"/>
    </source>
</evidence>
<dbReference type="Proteomes" id="UP000429607">
    <property type="component" value="Unassembled WGS sequence"/>
</dbReference>
<reference evidence="1 2" key="1">
    <citation type="submission" date="2018-09" db="EMBL/GenBank/DDBJ databases">
        <title>Genomic investigation of the strawberry pathogen Phytophthora fragariae indicates pathogenicity is determined by transcriptional variation in three key races.</title>
        <authorList>
            <person name="Adams T.M."/>
            <person name="Armitage A.D."/>
            <person name="Sobczyk M.K."/>
            <person name="Bates H.J."/>
            <person name="Dunwell J.M."/>
            <person name="Nellist C.F."/>
            <person name="Harrison R.J."/>
        </authorList>
    </citation>
    <scope>NUCLEOTIDE SEQUENCE [LARGE SCALE GENOMIC DNA]</scope>
    <source>
        <strain evidence="1 2">SCRP249</strain>
    </source>
</reference>
<sequence>MPPPLPETGLCMSTVCHAANGSLPALRKCWNCPWHCLHERESSVEKVHRILVPLRVEGRILQLATELYLPKGQWRLKARTLYELAQEGVVASELPLCTAWWLVQLTSRKALELLLAQTRVVKSELPLRKAL</sequence>
<accession>A0A6A3J2E7</accession>
<dbReference type="EMBL" id="QXFV01002536">
    <property type="protein sequence ID" value="KAE8986434.1"/>
    <property type="molecule type" value="Genomic_DNA"/>
</dbReference>
<evidence type="ECO:0000313" key="2">
    <source>
        <dbReference type="Proteomes" id="UP000429607"/>
    </source>
</evidence>
<proteinExistence type="predicted"/>
<organism evidence="1 2">
    <name type="scientific">Phytophthora rubi</name>
    <dbReference type="NCBI Taxonomy" id="129364"/>
    <lineage>
        <taxon>Eukaryota</taxon>
        <taxon>Sar</taxon>
        <taxon>Stramenopiles</taxon>
        <taxon>Oomycota</taxon>
        <taxon>Peronosporomycetes</taxon>
        <taxon>Peronosporales</taxon>
        <taxon>Peronosporaceae</taxon>
        <taxon>Phytophthora</taxon>
    </lineage>
</organism>
<dbReference type="AlphaFoldDB" id="A0A6A3J2E7"/>
<gene>
    <name evidence="1" type="ORF">PR001_g22602</name>
</gene>